<accession>A0ABV3S502</accession>
<dbReference type="RefSeq" id="WP_367975334.1">
    <property type="nucleotide sequence ID" value="NZ_JBFPEQ010000001.1"/>
</dbReference>
<dbReference type="InterPro" id="IPR011032">
    <property type="entry name" value="GroES-like_sf"/>
</dbReference>
<organism evidence="4 5">
    <name type="scientific">Leuconostoc aquikimchii</name>
    <dbReference type="NCBI Taxonomy" id="3236804"/>
    <lineage>
        <taxon>Bacteria</taxon>
        <taxon>Bacillati</taxon>
        <taxon>Bacillota</taxon>
        <taxon>Bacilli</taxon>
        <taxon>Lactobacillales</taxon>
        <taxon>Lactobacillaceae</taxon>
        <taxon>Leuconostoc</taxon>
    </lineage>
</organism>
<reference evidence="4 5" key="1">
    <citation type="submission" date="2024-07" db="EMBL/GenBank/DDBJ databases">
        <authorList>
            <person name="Yun M."/>
        </authorList>
    </citation>
    <scope>NUCLEOTIDE SEQUENCE [LARGE SCALE GENOMIC DNA]</scope>
    <source>
        <strain evidence="4 5">MS01</strain>
    </source>
</reference>
<dbReference type="InterPro" id="IPR020843">
    <property type="entry name" value="ER"/>
</dbReference>
<protein>
    <recommendedName>
        <fullName evidence="2">Zinc-type alcohol dehydrogenase-like protein</fullName>
    </recommendedName>
</protein>
<dbReference type="Pfam" id="PF08240">
    <property type="entry name" value="ADH_N"/>
    <property type="match status" value="1"/>
</dbReference>
<dbReference type="Pfam" id="PF00107">
    <property type="entry name" value="ADH_zinc_N"/>
    <property type="match status" value="1"/>
</dbReference>
<dbReference type="Gene3D" id="3.40.50.720">
    <property type="entry name" value="NAD(P)-binding Rossmann-like Domain"/>
    <property type="match status" value="1"/>
</dbReference>
<dbReference type="InterPro" id="IPR036291">
    <property type="entry name" value="NAD(P)-bd_dom_sf"/>
</dbReference>
<dbReference type="InterPro" id="IPR052585">
    <property type="entry name" value="Lipid_raft_assoc_Zn_ADH"/>
</dbReference>
<dbReference type="InterPro" id="IPR013154">
    <property type="entry name" value="ADH-like_N"/>
</dbReference>
<evidence type="ECO:0000313" key="4">
    <source>
        <dbReference type="EMBL" id="MEX0381542.1"/>
    </source>
</evidence>
<keyword evidence="2" id="KW-0560">Oxidoreductase</keyword>
<evidence type="ECO:0000256" key="1">
    <source>
        <dbReference type="ARBA" id="ARBA00010371"/>
    </source>
</evidence>
<dbReference type="SMART" id="SM00829">
    <property type="entry name" value="PKS_ER"/>
    <property type="match status" value="1"/>
</dbReference>
<dbReference type="PANTHER" id="PTHR43482">
    <property type="entry name" value="PROTEIN AST1-RELATED"/>
    <property type="match status" value="1"/>
</dbReference>
<keyword evidence="2" id="KW-0479">Metal-binding</keyword>
<dbReference type="SUPFAM" id="SSF51735">
    <property type="entry name" value="NAD(P)-binding Rossmann-fold domains"/>
    <property type="match status" value="1"/>
</dbReference>
<comment type="similarity">
    <text evidence="1 2">Belongs to the zinc-containing alcohol dehydrogenase family. Quinone oxidoreductase subfamily.</text>
</comment>
<dbReference type="InterPro" id="IPR013149">
    <property type="entry name" value="ADH-like_C"/>
</dbReference>
<proteinExistence type="inferred from homology"/>
<feature type="domain" description="Enoyl reductase (ER)" evidence="3">
    <location>
        <begin position="15"/>
        <end position="339"/>
    </location>
</feature>
<evidence type="ECO:0000256" key="2">
    <source>
        <dbReference type="RuleBase" id="RU364000"/>
    </source>
</evidence>
<dbReference type="NCBIfam" id="TIGR02817">
    <property type="entry name" value="adh_fam_1"/>
    <property type="match status" value="1"/>
</dbReference>
<keyword evidence="2" id="KW-0862">Zinc</keyword>
<dbReference type="Proteomes" id="UP001556617">
    <property type="component" value="Unassembled WGS sequence"/>
</dbReference>
<dbReference type="PANTHER" id="PTHR43482:SF1">
    <property type="entry name" value="PROTEIN AST1-RELATED"/>
    <property type="match status" value="1"/>
</dbReference>
<gene>
    <name evidence="4" type="ORF">AB3K24_09405</name>
</gene>
<keyword evidence="5" id="KW-1185">Reference proteome</keyword>
<dbReference type="Gene3D" id="3.90.180.10">
    <property type="entry name" value="Medium-chain alcohol dehydrogenases, catalytic domain"/>
    <property type="match status" value="1"/>
</dbReference>
<dbReference type="CDD" id="cd08252">
    <property type="entry name" value="AL_MDR"/>
    <property type="match status" value="1"/>
</dbReference>
<dbReference type="SUPFAM" id="SSF50129">
    <property type="entry name" value="GroES-like"/>
    <property type="match status" value="1"/>
</dbReference>
<dbReference type="EMBL" id="JBFPER010000001">
    <property type="protein sequence ID" value="MEX0381542.1"/>
    <property type="molecule type" value="Genomic_DNA"/>
</dbReference>
<evidence type="ECO:0000259" key="3">
    <source>
        <dbReference type="SMART" id="SM00829"/>
    </source>
</evidence>
<comment type="caution">
    <text evidence="4">The sequence shown here is derived from an EMBL/GenBank/DDBJ whole genome shotgun (WGS) entry which is preliminary data.</text>
</comment>
<name>A0ABV3S502_9LACO</name>
<dbReference type="InterPro" id="IPR014182">
    <property type="entry name" value="ADH_Zn_typ-1"/>
</dbReference>
<evidence type="ECO:0000313" key="5">
    <source>
        <dbReference type="Proteomes" id="UP001556617"/>
    </source>
</evidence>
<sequence>MTKQVKAVGFYRHLPIMDSDSFEDVSIDTPDTSGHDILVKVDGVSVNPVDTFVRKGGRKNKLVKPKIIGWDAVGTVIAKGDNVSLFNIGDRVWYAGDFTRSGSNAQQQLVDERIVSLAPHNLEDSQAAAIPLVGLTAYESLFEKLNINWSGNNTKKTILIINGSGGVGSIAIQLAKLAGLTVIATASKPESVAWVKKLGASDVVDHHEDLITQVHKTGHQYVDYILNLNNLDAHWFEIAELIKPDGQVVATTENHRLIDLQKLTKKRVTFSWEWMYSKSYYQTEDMISQHDILGHLAKLYEEEKLQPIVTKTYQPINAENMKQAHADVESGHMIGKVTVVSWDSK</sequence>